<evidence type="ECO:0000313" key="3">
    <source>
        <dbReference type="Proteomes" id="UP000269721"/>
    </source>
</evidence>
<evidence type="ECO:0000313" key="2">
    <source>
        <dbReference type="EMBL" id="RKO90798.1"/>
    </source>
</evidence>
<sequence>MFQKRLFSVSLSSCEAADSPHHKNQPHNPTLSSTRNDSNIFNAVVEDPDTKIDMNSENLDAESKEKIVNVDEESVHTNKLAGGKTSTPDDRRTALTTLIKQVRHIASSITMLAPTQADSLYMQCRTQVLRAGGLRRYNRWLPSRRGIHAPSENDETEIGVAAFPVSHTRITSIPLTQSLGGLPLFTQTPRLMDHTTVELLPGNVVTCFPVNIPDLGSTFPKLPKTLEEVLNLSPAHLAQMLLFYNKTMRLEAGVNAEECQQVIERWIKYIQGMLLMSDMLCFAGSKIRFLVVGWKASLSP</sequence>
<reference evidence="3" key="1">
    <citation type="journal article" date="2018" name="Nat. Microbiol.">
        <title>Leveraging single-cell genomics to expand the fungal tree of life.</title>
        <authorList>
            <person name="Ahrendt S.R."/>
            <person name="Quandt C.A."/>
            <person name="Ciobanu D."/>
            <person name="Clum A."/>
            <person name="Salamov A."/>
            <person name="Andreopoulos B."/>
            <person name="Cheng J.F."/>
            <person name="Woyke T."/>
            <person name="Pelin A."/>
            <person name="Henrissat B."/>
            <person name="Reynolds N.K."/>
            <person name="Benny G.L."/>
            <person name="Smith M.E."/>
            <person name="James T.Y."/>
            <person name="Grigoriev I.V."/>
        </authorList>
    </citation>
    <scope>NUCLEOTIDE SEQUENCE [LARGE SCALE GENOMIC DNA]</scope>
</reference>
<accession>A0A4P9WHB4</accession>
<keyword evidence="3" id="KW-1185">Reference proteome</keyword>
<feature type="compositionally biased region" description="Polar residues" evidence="1">
    <location>
        <begin position="26"/>
        <end position="38"/>
    </location>
</feature>
<dbReference type="Proteomes" id="UP000269721">
    <property type="component" value="Unassembled WGS sequence"/>
</dbReference>
<dbReference type="AlphaFoldDB" id="A0A4P9WHB4"/>
<dbReference type="EMBL" id="KZ995377">
    <property type="protein sequence ID" value="RKO90798.1"/>
    <property type="molecule type" value="Genomic_DNA"/>
</dbReference>
<protein>
    <submittedName>
        <fullName evidence="2">Uncharacterized protein</fullName>
    </submittedName>
</protein>
<name>A0A4P9WHB4_9FUNG</name>
<gene>
    <name evidence="2" type="ORF">BDK51DRAFT_38714</name>
</gene>
<proteinExistence type="predicted"/>
<organism evidence="2 3">
    <name type="scientific">Blyttiomyces helicus</name>
    <dbReference type="NCBI Taxonomy" id="388810"/>
    <lineage>
        <taxon>Eukaryota</taxon>
        <taxon>Fungi</taxon>
        <taxon>Fungi incertae sedis</taxon>
        <taxon>Chytridiomycota</taxon>
        <taxon>Chytridiomycota incertae sedis</taxon>
        <taxon>Chytridiomycetes</taxon>
        <taxon>Chytridiomycetes incertae sedis</taxon>
        <taxon>Blyttiomyces</taxon>
    </lineage>
</organism>
<evidence type="ECO:0000256" key="1">
    <source>
        <dbReference type="SAM" id="MobiDB-lite"/>
    </source>
</evidence>
<feature type="region of interest" description="Disordered" evidence="1">
    <location>
        <begin position="15"/>
        <end position="38"/>
    </location>
</feature>